<dbReference type="InterPro" id="IPR006182">
    <property type="entry name" value="FliF_N_dom"/>
</dbReference>
<keyword evidence="13" id="KW-0282">Flagellum</keyword>
<dbReference type="PRINTS" id="PR01009">
    <property type="entry name" value="FLGMRINGFLIF"/>
</dbReference>
<reference evidence="14" key="1">
    <citation type="submission" date="2017-08" db="EMBL/GenBank/DDBJ databases">
        <title>A dynamic microbial community with high functional redundancy inhabits the cold, oxic subseafloor aquifer.</title>
        <authorList>
            <person name="Tully B.J."/>
            <person name="Wheat C.G."/>
            <person name="Glazer B.T."/>
            <person name="Huber J.A."/>
        </authorList>
    </citation>
    <scope>NUCLEOTIDE SEQUENCE [LARGE SCALE GENOMIC DNA]</scope>
</reference>
<accession>A0A2A4SR64</accession>
<dbReference type="InterPro" id="IPR043427">
    <property type="entry name" value="YscJ/FliF"/>
</dbReference>
<dbReference type="NCBIfam" id="TIGR00206">
    <property type="entry name" value="fliF"/>
    <property type="match status" value="1"/>
</dbReference>
<proteinExistence type="inferred from homology"/>
<organism evidence="13 14">
    <name type="scientific">SAR324 cluster bacterium</name>
    <dbReference type="NCBI Taxonomy" id="2024889"/>
    <lineage>
        <taxon>Bacteria</taxon>
        <taxon>Deltaproteobacteria</taxon>
        <taxon>SAR324 cluster</taxon>
    </lineage>
</organism>
<comment type="caution">
    <text evidence="13">The sequence shown here is derived from an EMBL/GenBank/DDBJ whole genome shotgun (WGS) entry which is preliminary data.</text>
</comment>
<evidence type="ECO:0000256" key="1">
    <source>
        <dbReference type="ARBA" id="ARBA00004117"/>
    </source>
</evidence>
<dbReference type="PANTHER" id="PTHR30046">
    <property type="entry name" value="FLAGELLAR M-RING PROTEIN"/>
    <property type="match status" value="1"/>
</dbReference>
<keyword evidence="13" id="KW-0969">Cilium</keyword>
<evidence type="ECO:0000256" key="7">
    <source>
        <dbReference type="ARBA" id="ARBA00023136"/>
    </source>
</evidence>
<keyword evidence="7 10" id="KW-0472">Membrane</keyword>
<keyword evidence="4" id="KW-1003">Cell membrane</keyword>
<keyword evidence="6 10" id="KW-1133">Transmembrane helix</keyword>
<feature type="transmembrane region" description="Helical" evidence="10">
    <location>
        <begin position="451"/>
        <end position="469"/>
    </location>
</feature>
<keyword evidence="5 10" id="KW-0812">Transmembrane</keyword>
<dbReference type="GO" id="GO:0071973">
    <property type="term" value="P:bacterial-type flagellum-dependent cell motility"/>
    <property type="evidence" value="ECO:0007669"/>
    <property type="project" value="InterPro"/>
</dbReference>
<dbReference type="Pfam" id="PF08345">
    <property type="entry name" value="YscJ_FliF_C"/>
    <property type="match status" value="1"/>
</dbReference>
<dbReference type="EMBL" id="NVSR01000147">
    <property type="protein sequence ID" value="PCI23385.1"/>
    <property type="molecule type" value="Genomic_DNA"/>
</dbReference>
<dbReference type="InterPro" id="IPR000067">
    <property type="entry name" value="FlgMring_FliF"/>
</dbReference>
<dbReference type="Proteomes" id="UP000218113">
    <property type="component" value="Unassembled WGS sequence"/>
</dbReference>
<dbReference type="Gene3D" id="3.30.300.30">
    <property type="match status" value="1"/>
</dbReference>
<protein>
    <recommendedName>
        <fullName evidence="9">Flagellar M-ring protein</fullName>
    </recommendedName>
</protein>
<dbReference type="InterPro" id="IPR045851">
    <property type="entry name" value="AMP-bd_C_sf"/>
</dbReference>
<comment type="similarity">
    <text evidence="3 9">Belongs to the FliF family.</text>
</comment>
<evidence type="ECO:0000259" key="11">
    <source>
        <dbReference type="Pfam" id="PF01514"/>
    </source>
</evidence>
<evidence type="ECO:0000256" key="8">
    <source>
        <dbReference type="ARBA" id="ARBA00023143"/>
    </source>
</evidence>
<dbReference type="Pfam" id="PF01514">
    <property type="entry name" value="YscJ_FliF"/>
    <property type="match status" value="1"/>
</dbReference>
<feature type="domain" description="Flagellar M-ring C-terminal" evidence="12">
    <location>
        <begin position="258"/>
        <end position="426"/>
    </location>
</feature>
<gene>
    <name evidence="13" type="primary">fliF</name>
    <name evidence="13" type="ORF">COB67_12930</name>
</gene>
<feature type="domain" description="Flagellar M-ring N-terminal" evidence="11">
    <location>
        <begin position="50"/>
        <end position="224"/>
    </location>
</feature>
<evidence type="ECO:0000256" key="10">
    <source>
        <dbReference type="SAM" id="Phobius"/>
    </source>
</evidence>
<evidence type="ECO:0000313" key="14">
    <source>
        <dbReference type="Proteomes" id="UP000218113"/>
    </source>
</evidence>
<evidence type="ECO:0000256" key="4">
    <source>
        <dbReference type="ARBA" id="ARBA00022475"/>
    </source>
</evidence>
<evidence type="ECO:0000256" key="2">
    <source>
        <dbReference type="ARBA" id="ARBA00004651"/>
    </source>
</evidence>
<evidence type="ECO:0000256" key="9">
    <source>
        <dbReference type="PIRNR" id="PIRNR004862"/>
    </source>
</evidence>
<evidence type="ECO:0000256" key="5">
    <source>
        <dbReference type="ARBA" id="ARBA00022692"/>
    </source>
</evidence>
<dbReference type="GO" id="GO:0005886">
    <property type="term" value="C:plasma membrane"/>
    <property type="evidence" value="ECO:0007669"/>
    <property type="project" value="UniProtKB-SubCell"/>
</dbReference>
<dbReference type="GO" id="GO:0009431">
    <property type="term" value="C:bacterial-type flagellum basal body, MS ring"/>
    <property type="evidence" value="ECO:0007669"/>
    <property type="project" value="InterPro"/>
</dbReference>
<comment type="subcellular location">
    <subcellularLocation>
        <location evidence="1 9">Bacterial flagellum basal body</location>
    </subcellularLocation>
    <subcellularLocation>
        <location evidence="2">Cell membrane</location>
        <topology evidence="2">Multi-pass membrane protein</topology>
    </subcellularLocation>
</comment>
<evidence type="ECO:0000259" key="12">
    <source>
        <dbReference type="Pfam" id="PF08345"/>
    </source>
</evidence>
<sequence length="542" mass="60058">MAEQTADILTDFQSQFQNFFQSLTTGKKIFLFSSLGGILIGLIAFVFYSQQVTWSPLVQGLSPEDAGKITATLDEQNIPYVLQPGGRGILVAAASVDKVRLQIASSGLQMGGVVGFEIFDENNFGATEFQQKVQYKRALEGELIRLITKIKIIDEAKISLAIPEKSLFLDEDRHPTASVIISIASGKRLSQRGVNTILNLVAGAIPDMAVDDVRVADDNGNLLSKGLTDPNSSDIRDKNYNYQLYVERQLEQKLVSQLEKIVGKGHVEAKVTLQLDFDSSEITEDLVDPDLTAILSEEITSEKSTGSRSIPIGVPGVTSNSPEVRAGASEIANISDINKKTKRTNFVNSKRRIVRKKAAGEIIRMSVAVLVDGLREYTRNEDGEVVGSKYLPWSDRDRLALERIAKNTVGYSETRGDRLTVSNFKFQQPLLEQEKLKLQQEEKRRKFYIDLVRYLSVGLGIVMLIVVVIRPMVAKLSAKPEDLDLLMGLPTTIGELEGEELEIPTEKETGIPPRDKIIEIAKQDPLKTASLVRTWLREKKGP</sequence>
<dbReference type="PIRSF" id="PIRSF004862">
    <property type="entry name" value="FliF"/>
    <property type="match status" value="1"/>
</dbReference>
<dbReference type="AlphaFoldDB" id="A0A2A4SR64"/>
<comment type="function">
    <text evidence="9">The M ring may be actively involved in energy transduction.</text>
</comment>
<dbReference type="InterPro" id="IPR013556">
    <property type="entry name" value="Flag_M-ring_C"/>
</dbReference>
<evidence type="ECO:0000313" key="13">
    <source>
        <dbReference type="EMBL" id="PCI23385.1"/>
    </source>
</evidence>
<keyword evidence="8 9" id="KW-0975">Bacterial flagellum</keyword>
<dbReference type="GO" id="GO:0003774">
    <property type="term" value="F:cytoskeletal motor activity"/>
    <property type="evidence" value="ECO:0007669"/>
    <property type="project" value="InterPro"/>
</dbReference>
<dbReference type="PANTHER" id="PTHR30046:SF0">
    <property type="entry name" value="FLAGELLAR M-RING PROTEIN"/>
    <property type="match status" value="1"/>
</dbReference>
<name>A0A2A4SR64_9DELT</name>
<keyword evidence="13" id="KW-0966">Cell projection</keyword>
<evidence type="ECO:0000256" key="3">
    <source>
        <dbReference type="ARBA" id="ARBA00007971"/>
    </source>
</evidence>
<feature type="transmembrane region" description="Helical" evidence="10">
    <location>
        <begin position="29"/>
        <end position="48"/>
    </location>
</feature>
<evidence type="ECO:0000256" key="6">
    <source>
        <dbReference type="ARBA" id="ARBA00022989"/>
    </source>
</evidence>